<evidence type="ECO:0000256" key="1">
    <source>
        <dbReference type="SAM" id="MobiDB-lite"/>
    </source>
</evidence>
<keyword evidence="3" id="KW-1185">Reference proteome</keyword>
<name>A0A9N9J1K7_9GLOM</name>
<evidence type="ECO:0000313" key="3">
    <source>
        <dbReference type="Proteomes" id="UP000789759"/>
    </source>
</evidence>
<feature type="region of interest" description="Disordered" evidence="1">
    <location>
        <begin position="1"/>
        <end position="54"/>
    </location>
</feature>
<reference evidence="2" key="1">
    <citation type="submission" date="2021-06" db="EMBL/GenBank/DDBJ databases">
        <authorList>
            <person name="Kallberg Y."/>
            <person name="Tangrot J."/>
            <person name="Rosling A."/>
        </authorList>
    </citation>
    <scope>NUCLEOTIDE SEQUENCE</scope>
    <source>
        <strain evidence="2">FL966</strain>
    </source>
</reference>
<proteinExistence type="predicted"/>
<evidence type="ECO:0000313" key="2">
    <source>
        <dbReference type="EMBL" id="CAG8758145.1"/>
    </source>
</evidence>
<accession>A0A9N9J1K7</accession>
<dbReference type="EMBL" id="CAJVQA010019250">
    <property type="protein sequence ID" value="CAG8758145.1"/>
    <property type="molecule type" value="Genomic_DNA"/>
</dbReference>
<protein>
    <submittedName>
        <fullName evidence="2">22796_t:CDS:1</fullName>
    </submittedName>
</protein>
<sequence length="54" mass="5985">TQSIHSTVSKSKRSKRPEATTVNISSEVTTVTTINEDPETTVTSKKHKRNDLQS</sequence>
<dbReference type="AlphaFoldDB" id="A0A9N9J1K7"/>
<feature type="compositionally biased region" description="Basic residues" evidence="1">
    <location>
        <begin position="44"/>
        <end position="54"/>
    </location>
</feature>
<organism evidence="2 3">
    <name type="scientific">Cetraspora pellucida</name>
    <dbReference type="NCBI Taxonomy" id="1433469"/>
    <lineage>
        <taxon>Eukaryota</taxon>
        <taxon>Fungi</taxon>
        <taxon>Fungi incertae sedis</taxon>
        <taxon>Mucoromycota</taxon>
        <taxon>Glomeromycotina</taxon>
        <taxon>Glomeromycetes</taxon>
        <taxon>Diversisporales</taxon>
        <taxon>Gigasporaceae</taxon>
        <taxon>Cetraspora</taxon>
    </lineage>
</organism>
<comment type="caution">
    <text evidence="2">The sequence shown here is derived from an EMBL/GenBank/DDBJ whole genome shotgun (WGS) entry which is preliminary data.</text>
</comment>
<feature type="compositionally biased region" description="Polar residues" evidence="1">
    <location>
        <begin position="20"/>
        <end position="43"/>
    </location>
</feature>
<dbReference type="Proteomes" id="UP000789759">
    <property type="component" value="Unassembled WGS sequence"/>
</dbReference>
<gene>
    <name evidence="2" type="ORF">CPELLU_LOCUS15130</name>
</gene>
<feature type="non-terminal residue" evidence="2">
    <location>
        <position position="1"/>
    </location>
</feature>